<dbReference type="CTD" id="9799981"/>
<name>A0A6A5HWI7_CAERE</name>
<dbReference type="Proteomes" id="UP000483820">
    <property type="component" value="Chromosome I"/>
</dbReference>
<evidence type="ECO:0000259" key="1">
    <source>
        <dbReference type="PROSITE" id="PS50181"/>
    </source>
</evidence>
<organism evidence="2 3">
    <name type="scientific">Caenorhabditis remanei</name>
    <name type="common">Caenorhabditis vulgaris</name>
    <dbReference type="NCBI Taxonomy" id="31234"/>
    <lineage>
        <taxon>Eukaryota</taxon>
        <taxon>Metazoa</taxon>
        <taxon>Ecdysozoa</taxon>
        <taxon>Nematoda</taxon>
        <taxon>Chromadorea</taxon>
        <taxon>Rhabditida</taxon>
        <taxon>Rhabditina</taxon>
        <taxon>Rhabditomorpha</taxon>
        <taxon>Rhabditoidea</taxon>
        <taxon>Rhabditidae</taxon>
        <taxon>Peloderinae</taxon>
        <taxon>Caenorhabditis</taxon>
    </lineage>
</organism>
<dbReference type="InterPro" id="IPR001810">
    <property type="entry name" value="F-box_dom"/>
</dbReference>
<dbReference type="AlphaFoldDB" id="A0A6A5HWI7"/>
<dbReference type="EMBL" id="WUAV01000001">
    <property type="protein sequence ID" value="KAF1771174.1"/>
    <property type="molecule type" value="Genomic_DNA"/>
</dbReference>
<accession>A0A6A5HWI7</accession>
<dbReference type="PANTHER" id="PTHR21503:SF52">
    <property type="entry name" value="F-BOX DOMAIN-CONTAINING PROTEIN"/>
    <property type="match status" value="1"/>
</dbReference>
<dbReference type="KEGG" id="crq:GCK72_003000"/>
<proteinExistence type="predicted"/>
<dbReference type="RefSeq" id="XP_003092486.2">
    <property type="nucleotide sequence ID" value="XM_003092438.2"/>
</dbReference>
<dbReference type="PROSITE" id="PS50181">
    <property type="entry name" value="FBOX"/>
    <property type="match status" value="1"/>
</dbReference>
<gene>
    <name evidence="2" type="ORF">GCK72_003000</name>
</gene>
<evidence type="ECO:0000313" key="3">
    <source>
        <dbReference type="Proteomes" id="UP000483820"/>
    </source>
</evidence>
<comment type="caution">
    <text evidence="2">The sequence shown here is derived from an EMBL/GenBank/DDBJ whole genome shotgun (WGS) entry which is preliminary data.</text>
</comment>
<dbReference type="Pfam" id="PF00646">
    <property type="entry name" value="F-box"/>
    <property type="match status" value="1"/>
</dbReference>
<dbReference type="GeneID" id="9799981"/>
<dbReference type="Pfam" id="PF07735">
    <property type="entry name" value="FBA_2"/>
    <property type="match status" value="1"/>
</dbReference>
<evidence type="ECO:0000313" key="2">
    <source>
        <dbReference type="EMBL" id="KAF1771174.1"/>
    </source>
</evidence>
<sequence>MSSPFPLLRLPRLVLCEVFKSLSIGEKIKLSLCSKKLSIQINDARLYSQKVIVDLDMCYKKIRVHLENNEDTFDVFISAETKKTLRSNTQQFSMACCSTGIETFWANHQEAFLSIIRHLLKMFHCKISTSEGCFNSDLYQPTISKLFDLLVEFETLYIHFKGSKDENLLWNQISRNLGLVECLIILSSFDTNFKLVFTSWPQNITIWDCYWFTLESLMACTSSTITLYYSHLANKDMDKILREWRAGELPNLKRLIIASWRFEENGEHILGMNLLEIDGMVIQTDDGSKTATIKLGQHWIEMSVTPFQ</sequence>
<dbReference type="InterPro" id="IPR012885">
    <property type="entry name" value="F-box_Sdz-33"/>
</dbReference>
<dbReference type="PANTHER" id="PTHR21503">
    <property type="entry name" value="F-BOX-CONTAINING HYPOTHETICAL PROTEIN C.ELEGANS"/>
    <property type="match status" value="1"/>
</dbReference>
<feature type="domain" description="F-box" evidence="1">
    <location>
        <begin position="4"/>
        <end position="50"/>
    </location>
</feature>
<protein>
    <recommendedName>
        <fullName evidence="1">F-box domain-containing protein</fullName>
    </recommendedName>
</protein>
<reference evidence="2 3" key="1">
    <citation type="submission" date="2019-12" db="EMBL/GenBank/DDBJ databases">
        <title>Chromosome-level assembly of the Caenorhabditis remanei genome.</title>
        <authorList>
            <person name="Teterina A.A."/>
            <person name="Willis J.H."/>
            <person name="Phillips P.C."/>
        </authorList>
    </citation>
    <scope>NUCLEOTIDE SEQUENCE [LARGE SCALE GENOMIC DNA]</scope>
    <source>
        <strain evidence="2 3">PX506</strain>
        <tissue evidence="2">Whole organism</tissue>
    </source>
</reference>